<reference evidence="1 2" key="1">
    <citation type="submission" date="2022-09" db="EMBL/GenBank/DDBJ databases">
        <authorList>
            <person name="Palmer J.M."/>
        </authorList>
    </citation>
    <scope>NUCLEOTIDE SEQUENCE [LARGE SCALE GENOMIC DNA]</scope>
    <source>
        <strain evidence="1 2">DSM 7382</strain>
    </source>
</reference>
<evidence type="ECO:0000313" key="2">
    <source>
        <dbReference type="Proteomes" id="UP001385951"/>
    </source>
</evidence>
<evidence type="ECO:0000313" key="1">
    <source>
        <dbReference type="EMBL" id="KAK7691696.1"/>
    </source>
</evidence>
<keyword evidence="2" id="KW-1185">Reference proteome</keyword>
<dbReference type="Proteomes" id="UP001385951">
    <property type="component" value="Unassembled WGS sequence"/>
</dbReference>
<accession>A0AAW0GQ92</accession>
<proteinExistence type="predicted"/>
<dbReference type="AlphaFoldDB" id="A0AAW0GQ92"/>
<name>A0AAW0GQ92_9APHY</name>
<organism evidence="1 2">
    <name type="scientific">Cerrena zonata</name>
    <dbReference type="NCBI Taxonomy" id="2478898"/>
    <lineage>
        <taxon>Eukaryota</taxon>
        <taxon>Fungi</taxon>
        <taxon>Dikarya</taxon>
        <taxon>Basidiomycota</taxon>
        <taxon>Agaricomycotina</taxon>
        <taxon>Agaricomycetes</taxon>
        <taxon>Polyporales</taxon>
        <taxon>Cerrenaceae</taxon>
        <taxon>Cerrena</taxon>
    </lineage>
</organism>
<sequence length="65" mass="7453">MPQLKWHKDQLMFALQLTQTHIGIDSVERDSKRPILAPNRVHLVWGGASIAIHPFFFSKQTFPIG</sequence>
<gene>
    <name evidence="1" type="ORF">QCA50_005096</name>
</gene>
<protein>
    <submittedName>
        <fullName evidence="1">Uncharacterized protein</fullName>
    </submittedName>
</protein>
<comment type="caution">
    <text evidence="1">The sequence shown here is derived from an EMBL/GenBank/DDBJ whole genome shotgun (WGS) entry which is preliminary data.</text>
</comment>
<dbReference type="EMBL" id="JASBNA010000005">
    <property type="protein sequence ID" value="KAK7691696.1"/>
    <property type="molecule type" value="Genomic_DNA"/>
</dbReference>